<feature type="compositionally biased region" description="Basic and acidic residues" evidence="1">
    <location>
        <begin position="35"/>
        <end position="48"/>
    </location>
</feature>
<name>A0AAV7EY64_ARIFI</name>
<accession>A0AAV7EY64</accession>
<dbReference type="Pfam" id="PF00403">
    <property type="entry name" value="HMA"/>
    <property type="match status" value="1"/>
</dbReference>
<dbReference type="InterPro" id="IPR036163">
    <property type="entry name" value="HMA_dom_sf"/>
</dbReference>
<dbReference type="InterPro" id="IPR006121">
    <property type="entry name" value="HMA_dom"/>
</dbReference>
<dbReference type="PANTHER" id="PTHR46119:SF15">
    <property type="entry name" value="PROTEIN SODIUM POTASSIUM ROOT DEFECTIVE 2"/>
    <property type="match status" value="1"/>
</dbReference>
<feature type="region of interest" description="Disordered" evidence="1">
    <location>
        <begin position="24"/>
        <end position="120"/>
    </location>
</feature>
<protein>
    <recommendedName>
        <fullName evidence="2">HMA domain-containing protein</fullName>
    </recommendedName>
</protein>
<proteinExistence type="predicted"/>
<dbReference type="GO" id="GO:0046872">
    <property type="term" value="F:metal ion binding"/>
    <property type="evidence" value="ECO:0007669"/>
    <property type="project" value="InterPro"/>
</dbReference>
<reference evidence="3 4" key="1">
    <citation type="submission" date="2021-07" db="EMBL/GenBank/DDBJ databases">
        <title>The Aristolochia fimbriata genome: insights into angiosperm evolution, floral development and chemical biosynthesis.</title>
        <authorList>
            <person name="Jiao Y."/>
        </authorList>
    </citation>
    <scope>NUCLEOTIDE SEQUENCE [LARGE SCALE GENOMIC DNA]</scope>
    <source>
        <strain evidence="3">IBCAS-2021</strain>
        <tissue evidence="3">Leaf</tissue>
    </source>
</reference>
<feature type="domain" description="HMA" evidence="2">
    <location>
        <begin position="170"/>
        <end position="236"/>
    </location>
</feature>
<dbReference type="InterPro" id="IPR044526">
    <property type="entry name" value="NAKR1-3"/>
</dbReference>
<organism evidence="3 4">
    <name type="scientific">Aristolochia fimbriata</name>
    <name type="common">White veined hardy Dutchman's pipe vine</name>
    <dbReference type="NCBI Taxonomy" id="158543"/>
    <lineage>
        <taxon>Eukaryota</taxon>
        <taxon>Viridiplantae</taxon>
        <taxon>Streptophyta</taxon>
        <taxon>Embryophyta</taxon>
        <taxon>Tracheophyta</taxon>
        <taxon>Spermatophyta</taxon>
        <taxon>Magnoliopsida</taxon>
        <taxon>Magnoliidae</taxon>
        <taxon>Piperales</taxon>
        <taxon>Aristolochiaceae</taxon>
        <taxon>Aristolochia</taxon>
    </lineage>
</organism>
<evidence type="ECO:0000256" key="1">
    <source>
        <dbReference type="SAM" id="MobiDB-lite"/>
    </source>
</evidence>
<dbReference type="CDD" id="cd00371">
    <property type="entry name" value="HMA"/>
    <property type="match status" value="1"/>
</dbReference>
<evidence type="ECO:0000313" key="3">
    <source>
        <dbReference type="EMBL" id="KAG9453845.1"/>
    </source>
</evidence>
<comment type="caution">
    <text evidence="3">The sequence shown here is derived from an EMBL/GenBank/DDBJ whole genome shotgun (WGS) entry which is preliminary data.</text>
</comment>
<keyword evidence="4" id="KW-1185">Reference proteome</keyword>
<dbReference type="EMBL" id="JAINDJ010000003">
    <property type="protein sequence ID" value="KAG9453845.1"/>
    <property type="molecule type" value="Genomic_DNA"/>
</dbReference>
<evidence type="ECO:0000259" key="2">
    <source>
        <dbReference type="PROSITE" id="PS50846"/>
    </source>
</evidence>
<dbReference type="PROSITE" id="PS50846">
    <property type="entry name" value="HMA_2"/>
    <property type="match status" value="1"/>
</dbReference>
<dbReference type="SUPFAM" id="SSF55008">
    <property type="entry name" value="HMA, heavy metal-associated domain"/>
    <property type="match status" value="1"/>
</dbReference>
<dbReference type="AlphaFoldDB" id="A0AAV7EY64"/>
<gene>
    <name evidence="3" type="ORF">H6P81_006749</name>
</gene>
<dbReference type="Proteomes" id="UP000825729">
    <property type="component" value="Unassembled WGS sequence"/>
</dbReference>
<feature type="compositionally biased region" description="Low complexity" evidence="1">
    <location>
        <begin position="57"/>
        <end position="93"/>
    </location>
</feature>
<dbReference type="PANTHER" id="PTHR46119">
    <property type="entry name" value="OS08G0405700 PROTEIN"/>
    <property type="match status" value="1"/>
</dbReference>
<feature type="compositionally biased region" description="Polar residues" evidence="1">
    <location>
        <begin position="24"/>
        <end position="34"/>
    </location>
</feature>
<dbReference type="Gene3D" id="3.30.70.100">
    <property type="match status" value="1"/>
</dbReference>
<evidence type="ECO:0000313" key="4">
    <source>
        <dbReference type="Proteomes" id="UP000825729"/>
    </source>
</evidence>
<sequence length="243" mass="26061">MKGVKGVDVFCSSPASTAICVSMDQKSMVRSSSRVLDRHTPRLIDSRRSMKPPLPPASAASSSSTSSSSSSSSSGAGASSSNSASSSKPNPSKAKPRRLKSIKRSEKHKELLMSPPGSSRYLLGEDNAFPDSDPVSALIQHGLVLSRTVKNKAEASQQVFKPSSPPRPHEEVVVLRVSLHCKGCEMKVRKHISRMEGVKSFNIDFQAKKVTVIGDVTPIGVLTSISRVKNAQFWPSPPVRAPQ</sequence>